<keyword evidence="2 7" id="KW-0813">Transport</keyword>
<dbReference type="SUPFAM" id="SSF161098">
    <property type="entry name" value="MetI-like"/>
    <property type="match status" value="1"/>
</dbReference>
<feature type="domain" description="ABC transmembrane type-1" evidence="8">
    <location>
        <begin position="93"/>
        <end position="289"/>
    </location>
</feature>
<dbReference type="GO" id="GO:0005886">
    <property type="term" value="C:plasma membrane"/>
    <property type="evidence" value="ECO:0007669"/>
    <property type="project" value="UniProtKB-SubCell"/>
</dbReference>
<keyword evidence="6 7" id="KW-0472">Membrane</keyword>
<keyword evidence="4 7" id="KW-0812">Transmembrane</keyword>
<dbReference type="GO" id="GO:0055085">
    <property type="term" value="P:transmembrane transport"/>
    <property type="evidence" value="ECO:0007669"/>
    <property type="project" value="InterPro"/>
</dbReference>
<dbReference type="PANTHER" id="PTHR43163">
    <property type="entry name" value="DIPEPTIDE TRANSPORT SYSTEM PERMEASE PROTEIN DPPB-RELATED"/>
    <property type="match status" value="1"/>
</dbReference>
<dbReference type="Pfam" id="PF00528">
    <property type="entry name" value="BPD_transp_1"/>
    <property type="match status" value="1"/>
</dbReference>
<name>A0A1H9BAB2_9SPIR</name>
<feature type="transmembrane region" description="Helical" evidence="7">
    <location>
        <begin position="167"/>
        <end position="184"/>
    </location>
</feature>
<dbReference type="CDD" id="cd06261">
    <property type="entry name" value="TM_PBP2"/>
    <property type="match status" value="1"/>
</dbReference>
<feature type="transmembrane region" description="Helical" evidence="7">
    <location>
        <begin position="99"/>
        <end position="120"/>
    </location>
</feature>
<dbReference type="Gene3D" id="1.10.3720.10">
    <property type="entry name" value="MetI-like"/>
    <property type="match status" value="1"/>
</dbReference>
<evidence type="ECO:0000256" key="2">
    <source>
        <dbReference type="ARBA" id="ARBA00022448"/>
    </source>
</evidence>
<organism evidence="9 10">
    <name type="scientific">Treponema bryantii</name>
    <dbReference type="NCBI Taxonomy" id="163"/>
    <lineage>
        <taxon>Bacteria</taxon>
        <taxon>Pseudomonadati</taxon>
        <taxon>Spirochaetota</taxon>
        <taxon>Spirochaetia</taxon>
        <taxon>Spirochaetales</taxon>
        <taxon>Treponemataceae</taxon>
        <taxon>Treponema</taxon>
    </lineage>
</organism>
<keyword evidence="5 7" id="KW-1133">Transmembrane helix</keyword>
<evidence type="ECO:0000256" key="3">
    <source>
        <dbReference type="ARBA" id="ARBA00022475"/>
    </source>
</evidence>
<dbReference type="OrthoDB" id="9806409at2"/>
<evidence type="ECO:0000256" key="1">
    <source>
        <dbReference type="ARBA" id="ARBA00004651"/>
    </source>
</evidence>
<feature type="transmembrane region" description="Helical" evidence="7">
    <location>
        <begin position="129"/>
        <end position="155"/>
    </location>
</feature>
<dbReference type="PROSITE" id="PS50928">
    <property type="entry name" value="ABC_TM1"/>
    <property type="match status" value="1"/>
</dbReference>
<feature type="transmembrane region" description="Helical" evidence="7">
    <location>
        <begin position="9"/>
        <end position="30"/>
    </location>
</feature>
<dbReference type="Proteomes" id="UP000182360">
    <property type="component" value="Unassembled WGS sequence"/>
</dbReference>
<accession>A0A1H9BAB2</accession>
<reference evidence="9 10" key="1">
    <citation type="submission" date="2016-10" db="EMBL/GenBank/DDBJ databases">
        <authorList>
            <person name="de Groot N.N."/>
        </authorList>
    </citation>
    <scope>NUCLEOTIDE SEQUENCE [LARGE SCALE GENOMIC DNA]</scope>
    <source>
        <strain evidence="9 10">B25</strain>
    </source>
</reference>
<sequence>MWKYILKRILLALFTVLFICVITFALMNAIPGGPFNKEKALSEATIASLNARYNLDKPLYVQFIMYMKNLLHGDFGVSLKNGREIKEIISESFPVSCRLGLSAVIVALILGTIFGSLAALMRNKWPDRLIIFFSTLFTAVPSFVLATLLLLVFSIKLGWIPVWSAEHTNYLLPVIALAAYPMAYTTRLAKTSMLDALSQDYIRTAKAKGVSKYKVIFKHALRNSLLPIITYAGPEIAYIITGSMVVETVFTVGGIGSKFVSAITNRDYTMIMATTIFLATLMVVANVICDLLYKVVDPRIKYE</sequence>
<evidence type="ECO:0000313" key="10">
    <source>
        <dbReference type="Proteomes" id="UP000182360"/>
    </source>
</evidence>
<evidence type="ECO:0000256" key="4">
    <source>
        <dbReference type="ARBA" id="ARBA00022692"/>
    </source>
</evidence>
<feature type="transmembrane region" description="Helical" evidence="7">
    <location>
        <begin position="236"/>
        <end position="256"/>
    </location>
</feature>
<dbReference type="InterPro" id="IPR045621">
    <property type="entry name" value="BPD_transp_1_N"/>
</dbReference>
<dbReference type="InterPro" id="IPR000515">
    <property type="entry name" value="MetI-like"/>
</dbReference>
<evidence type="ECO:0000259" key="8">
    <source>
        <dbReference type="PROSITE" id="PS50928"/>
    </source>
</evidence>
<dbReference type="EMBL" id="FOFU01000001">
    <property type="protein sequence ID" value="SEP85687.1"/>
    <property type="molecule type" value="Genomic_DNA"/>
</dbReference>
<feature type="transmembrane region" description="Helical" evidence="7">
    <location>
        <begin position="268"/>
        <end position="293"/>
    </location>
</feature>
<keyword evidence="3" id="KW-1003">Cell membrane</keyword>
<comment type="subcellular location">
    <subcellularLocation>
        <location evidence="1 7">Cell membrane</location>
        <topology evidence="1 7">Multi-pass membrane protein</topology>
    </subcellularLocation>
</comment>
<proteinExistence type="inferred from homology"/>
<protein>
    <submittedName>
        <fullName evidence="9">Oligopeptide transport system permease protein</fullName>
    </submittedName>
</protein>
<evidence type="ECO:0000256" key="7">
    <source>
        <dbReference type="RuleBase" id="RU363032"/>
    </source>
</evidence>
<dbReference type="PANTHER" id="PTHR43163:SF6">
    <property type="entry name" value="DIPEPTIDE TRANSPORT SYSTEM PERMEASE PROTEIN DPPB-RELATED"/>
    <property type="match status" value="1"/>
</dbReference>
<evidence type="ECO:0000256" key="6">
    <source>
        <dbReference type="ARBA" id="ARBA00023136"/>
    </source>
</evidence>
<dbReference type="Pfam" id="PF19300">
    <property type="entry name" value="BPD_transp_1_N"/>
    <property type="match status" value="1"/>
</dbReference>
<gene>
    <name evidence="9" type="ORF">SAMN04487977_101629</name>
</gene>
<keyword evidence="10" id="KW-1185">Reference proteome</keyword>
<evidence type="ECO:0000256" key="5">
    <source>
        <dbReference type="ARBA" id="ARBA00022989"/>
    </source>
</evidence>
<evidence type="ECO:0000313" key="9">
    <source>
        <dbReference type="EMBL" id="SEP85687.1"/>
    </source>
</evidence>
<dbReference type="RefSeq" id="WP_074640786.1">
    <property type="nucleotide sequence ID" value="NZ_FOFU01000001.1"/>
</dbReference>
<dbReference type="AlphaFoldDB" id="A0A1H9BAB2"/>
<comment type="similarity">
    <text evidence="7">Belongs to the binding-protein-dependent transport system permease family.</text>
</comment>
<dbReference type="InterPro" id="IPR035906">
    <property type="entry name" value="MetI-like_sf"/>
</dbReference>
<dbReference type="STRING" id="163.SAMN04487775_102307"/>